<dbReference type="InterPro" id="IPR031318">
    <property type="entry name" value="OPI10"/>
</dbReference>
<dbReference type="GO" id="GO:0030544">
    <property type="term" value="F:Hsp70 protein binding"/>
    <property type="evidence" value="ECO:0007669"/>
    <property type="project" value="TreeGrafter"/>
</dbReference>
<dbReference type="GO" id="GO:0006606">
    <property type="term" value="P:protein import into nucleus"/>
    <property type="evidence" value="ECO:0007669"/>
    <property type="project" value="TreeGrafter"/>
</dbReference>
<dbReference type="PANTHER" id="PTHR12925:SF0">
    <property type="entry name" value="PROTEIN HIKESHI"/>
    <property type="match status" value="1"/>
</dbReference>
<proteinExistence type="inferred from homology"/>
<feature type="domain" description="Hikeshi-like C-terminal" evidence="3">
    <location>
        <begin position="148"/>
        <end position="196"/>
    </location>
</feature>
<feature type="domain" description="Hikeshi-like N-terminal" evidence="2">
    <location>
        <begin position="5"/>
        <end position="138"/>
    </location>
</feature>
<dbReference type="Pfam" id="PF05603">
    <property type="entry name" value="Hikeshi-like_N"/>
    <property type="match status" value="1"/>
</dbReference>
<dbReference type="AlphaFoldDB" id="A0A226DZT2"/>
<dbReference type="OMA" id="QVDETHC"/>
<dbReference type="GO" id="GO:0005634">
    <property type="term" value="C:nucleus"/>
    <property type="evidence" value="ECO:0007669"/>
    <property type="project" value="TreeGrafter"/>
</dbReference>
<dbReference type="OrthoDB" id="10248398at2759"/>
<dbReference type="Proteomes" id="UP000198287">
    <property type="component" value="Unassembled WGS sequence"/>
</dbReference>
<dbReference type="STRING" id="158441.A0A226DZT2"/>
<dbReference type="Pfam" id="PF21057">
    <property type="entry name" value="Hikeshi-like_C"/>
    <property type="match status" value="1"/>
</dbReference>
<dbReference type="GO" id="GO:0061608">
    <property type="term" value="F:nuclear import signal receptor activity"/>
    <property type="evidence" value="ECO:0007669"/>
    <property type="project" value="TreeGrafter"/>
</dbReference>
<protein>
    <submittedName>
        <fullName evidence="4">Protein OPI10</fullName>
    </submittedName>
</protein>
<keyword evidence="5" id="KW-1185">Reference proteome</keyword>
<dbReference type="InterPro" id="IPR008493">
    <property type="entry name" value="Hikeshi-like_N"/>
</dbReference>
<dbReference type="PANTHER" id="PTHR12925">
    <property type="entry name" value="HIKESHI FAMILY MEMBER"/>
    <property type="match status" value="1"/>
</dbReference>
<dbReference type="InterPro" id="IPR048364">
    <property type="entry name" value="Hikeshi-like_C"/>
</dbReference>
<dbReference type="EMBL" id="LNIX01000008">
    <property type="protein sequence ID" value="OXA50813.1"/>
    <property type="molecule type" value="Genomic_DNA"/>
</dbReference>
<name>A0A226DZT2_FOLCA</name>
<evidence type="ECO:0000259" key="2">
    <source>
        <dbReference type="Pfam" id="PF05603"/>
    </source>
</evidence>
<organism evidence="4 5">
    <name type="scientific">Folsomia candida</name>
    <name type="common">Springtail</name>
    <dbReference type="NCBI Taxonomy" id="158441"/>
    <lineage>
        <taxon>Eukaryota</taxon>
        <taxon>Metazoa</taxon>
        <taxon>Ecdysozoa</taxon>
        <taxon>Arthropoda</taxon>
        <taxon>Hexapoda</taxon>
        <taxon>Collembola</taxon>
        <taxon>Entomobryomorpha</taxon>
        <taxon>Isotomoidea</taxon>
        <taxon>Isotomidae</taxon>
        <taxon>Proisotominae</taxon>
        <taxon>Folsomia</taxon>
    </lineage>
</organism>
<comment type="caution">
    <text evidence="4">The sequence shown here is derived from an EMBL/GenBank/DDBJ whole genome shotgun (WGS) entry which is preliminary data.</text>
</comment>
<evidence type="ECO:0000313" key="4">
    <source>
        <dbReference type="EMBL" id="OXA50813.1"/>
    </source>
</evidence>
<reference evidence="4 5" key="1">
    <citation type="submission" date="2015-12" db="EMBL/GenBank/DDBJ databases">
        <title>The genome of Folsomia candida.</title>
        <authorList>
            <person name="Faddeeva A."/>
            <person name="Derks M.F."/>
            <person name="Anvar Y."/>
            <person name="Smit S."/>
            <person name="Van Straalen N."/>
            <person name="Roelofs D."/>
        </authorList>
    </citation>
    <scope>NUCLEOTIDE SEQUENCE [LARGE SCALE GENOMIC DNA]</scope>
    <source>
        <strain evidence="4 5">VU population</strain>
        <tissue evidence="4">Whole body</tissue>
    </source>
</reference>
<sequence>MFGIIVSGRLVQTNFVQVVTDLSKFIIDIPQADSINHVVVFLTGATPFPAGMGGQIYFSWPDPQDQIVWHLLGHISNDKPSAIFKISNLKKTNDPSAQLVNSMNSMLFGQPVQSSAHNAQIGVSLEPLETIMGTTPAATTDPSVVPTFIEFTQKMLENFFNYVSSFGDTNHISMAVVQQWYQNFTRRLQADPYYWR</sequence>
<gene>
    <name evidence="4" type="ORF">Fcan01_14035</name>
</gene>
<evidence type="ECO:0000259" key="3">
    <source>
        <dbReference type="Pfam" id="PF21057"/>
    </source>
</evidence>
<accession>A0A226DZT2</accession>
<dbReference type="GO" id="GO:0005829">
    <property type="term" value="C:cytosol"/>
    <property type="evidence" value="ECO:0007669"/>
    <property type="project" value="TreeGrafter"/>
</dbReference>
<evidence type="ECO:0000313" key="5">
    <source>
        <dbReference type="Proteomes" id="UP000198287"/>
    </source>
</evidence>
<evidence type="ECO:0000256" key="1">
    <source>
        <dbReference type="ARBA" id="ARBA00006623"/>
    </source>
</evidence>
<comment type="similarity">
    <text evidence="1">Belongs to the OPI10 family.</text>
</comment>